<feature type="non-terminal residue" evidence="1">
    <location>
        <position position="1"/>
    </location>
</feature>
<dbReference type="Gene3D" id="2.60.40.1120">
    <property type="entry name" value="Carboxypeptidase-like, regulatory domain"/>
    <property type="match status" value="1"/>
</dbReference>
<feature type="non-terminal residue" evidence="1">
    <location>
        <position position="273"/>
    </location>
</feature>
<dbReference type="InterPro" id="IPR008969">
    <property type="entry name" value="CarboxyPept-like_regulatory"/>
</dbReference>
<organism evidence="1">
    <name type="scientific">marine sediment metagenome</name>
    <dbReference type="NCBI Taxonomy" id="412755"/>
    <lineage>
        <taxon>unclassified sequences</taxon>
        <taxon>metagenomes</taxon>
        <taxon>ecological metagenomes</taxon>
    </lineage>
</organism>
<evidence type="ECO:0008006" key="2">
    <source>
        <dbReference type="Google" id="ProtNLM"/>
    </source>
</evidence>
<proteinExistence type="predicted"/>
<dbReference type="SUPFAM" id="SSF49464">
    <property type="entry name" value="Carboxypeptidase regulatory domain-like"/>
    <property type="match status" value="1"/>
</dbReference>
<dbReference type="AlphaFoldDB" id="X1TCP8"/>
<evidence type="ECO:0000313" key="1">
    <source>
        <dbReference type="EMBL" id="GAI77819.1"/>
    </source>
</evidence>
<accession>X1TCP8</accession>
<reference evidence="1" key="1">
    <citation type="journal article" date="2014" name="Front. Microbiol.">
        <title>High frequency of phylogenetically diverse reductive dehalogenase-homologous genes in deep subseafloor sedimentary metagenomes.</title>
        <authorList>
            <person name="Kawai M."/>
            <person name="Futagami T."/>
            <person name="Toyoda A."/>
            <person name="Takaki Y."/>
            <person name="Nishi S."/>
            <person name="Hori S."/>
            <person name="Arai W."/>
            <person name="Tsubouchi T."/>
            <person name="Morono Y."/>
            <person name="Uchiyama I."/>
            <person name="Ito T."/>
            <person name="Fujiyama A."/>
            <person name="Inagaki F."/>
            <person name="Takami H."/>
        </authorList>
    </citation>
    <scope>NUCLEOTIDE SEQUENCE</scope>
    <source>
        <strain evidence="1">Expedition CK06-06</strain>
    </source>
</reference>
<sequence>PTEARTYQVSVDGLTGSFSAVGAPPPPTAKLYGKVSDTLTGQPLPNVRVTLYLPLVYPHAIEKWTDSLGQYLFDEDLITPGSYTVAFWKSMYKEVTKGIALIEGPNELNVQMMPIAAPGVVLLTVLAPQDVGYKFYHTYYKVDYWDFSLGFDRWFIGNPSRFSFKSGGGGRFQNVPIPQGAHIKTARLRLFSATDTTATVVRSRIRGVAADSTSPFSTLEDYDGKLANSLAAVVTWDNVPARGYFGKLISPELKSIIQELVNRPGWKYGNNLT</sequence>
<protein>
    <recommendedName>
        <fullName evidence="2">Carboxypeptidase regulatory-like domain-containing protein</fullName>
    </recommendedName>
</protein>
<name>X1TCP8_9ZZZZ</name>
<dbReference type="EMBL" id="BARW01010563">
    <property type="protein sequence ID" value="GAI77819.1"/>
    <property type="molecule type" value="Genomic_DNA"/>
</dbReference>
<comment type="caution">
    <text evidence="1">The sequence shown here is derived from an EMBL/GenBank/DDBJ whole genome shotgun (WGS) entry which is preliminary data.</text>
</comment>
<gene>
    <name evidence="1" type="ORF">S12H4_20749</name>
</gene>